<dbReference type="InterPro" id="IPR000914">
    <property type="entry name" value="SBP_5_dom"/>
</dbReference>
<dbReference type="PIRSF" id="PIRSF002741">
    <property type="entry name" value="MppA"/>
    <property type="match status" value="1"/>
</dbReference>
<comment type="caution">
    <text evidence="2">The sequence shown here is derived from an EMBL/GenBank/DDBJ whole genome shotgun (WGS) entry which is preliminary data.</text>
</comment>
<dbReference type="Gene3D" id="3.90.76.10">
    <property type="entry name" value="Dipeptide-binding Protein, Domain 1"/>
    <property type="match status" value="1"/>
</dbReference>
<dbReference type="InterPro" id="IPR030678">
    <property type="entry name" value="Peptide/Ni-bd"/>
</dbReference>
<dbReference type="CDD" id="cd08501">
    <property type="entry name" value="PBP2_Lpqw"/>
    <property type="match status" value="1"/>
</dbReference>
<name>A0A1Q5PKZ4_9ACTO</name>
<feature type="domain" description="Solute-binding protein family 5" evidence="1">
    <location>
        <begin position="107"/>
        <end position="479"/>
    </location>
</feature>
<gene>
    <name evidence="2" type="ORF">BSR29_06765</name>
</gene>
<dbReference type="GO" id="GO:1904680">
    <property type="term" value="F:peptide transmembrane transporter activity"/>
    <property type="evidence" value="ECO:0007669"/>
    <property type="project" value="TreeGrafter"/>
</dbReference>
<dbReference type="GO" id="GO:0042597">
    <property type="term" value="C:periplasmic space"/>
    <property type="evidence" value="ECO:0007669"/>
    <property type="project" value="UniProtKB-ARBA"/>
</dbReference>
<sequence>MSKKSLPIISLTAAALILSGCSTTTSKSDTAAPQPPASNTTIKAADYQAAKYEDLKSGGELRLSINEINPQMNAGHTDANASTSTIWYWYNPQIALFDESANWYANPDYIESVSAEVKDGKTVVTWNINPKATFNDGTPIDYRAFQGTFKVSNLSDNAFAPSDPDGYKDMESVERGKNDKQVIVTYKFQYPSWQKNFEFLIHPTATKDAQTFNEAYLKNPHPEWGAGPYKVENVDFEAGNITFTKNEKWWGKPGKLEKVTLRALEKDAEINAFLNDQLDAVNISDKERLAKVDTVDNINKYTAVQDRVTQLALNGKSEVFSDINVRKAFITAIDRPKLLEIVFNGLNYTEAPVGSSVLFPYQKGYQDNLGELGKYDLQKSAEYLEASGWKREGDYFQKDGKDLEVHIPQFSSNASATAVFGALQSMTKKAGIKLVIDTHKPKDFSAVIKGRQYDVLYSAIRKSNPFGIADIEQLYATTSTYNKSDLSNADVDKFAKQSVRANTEEEAIKYGNEAEKESFKLAGFLPLFNGPHSVATKSGLANYGATGFVSFPKELIGWTK</sequence>
<dbReference type="GO" id="GO:0015833">
    <property type="term" value="P:peptide transport"/>
    <property type="evidence" value="ECO:0007669"/>
    <property type="project" value="TreeGrafter"/>
</dbReference>
<dbReference type="Gene3D" id="3.40.190.10">
    <property type="entry name" value="Periplasmic binding protein-like II"/>
    <property type="match status" value="1"/>
</dbReference>
<dbReference type="OrthoDB" id="7888869at2"/>
<protein>
    <recommendedName>
        <fullName evidence="1">Solute-binding protein family 5 domain-containing protein</fullName>
    </recommendedName>
</protein>
<dbReference type="Pfam" id="PF00496">
    <property type="entry name" value="SBP_bac_5"/>
    <property type="match status" value="1"/>
</dbReference>
<dbReference type="InterPro" id="IPR039424">
    <property type="entry name" value="SBP_5"/>
</dbReference>
<dbReference type="Proteomes" id="UP000186785">
    <property type="component" value="Unassembled WGS sequence"/>
</dbReference>
<dbReference type="STRING" id="1921764.BSR28_07515"/>
<evidence type="ECO:0000259" key="1">
    <source>
        <dbReference type="Pfam" id="PF00496"/>
    </source>
</evidence>
<dbReference type="RefSeq" id="WP_073709540.1">
    <property type="nucleotide sequence ID" value="NZ_MQSV01000004.1"/>
</dbReference>
<dbReference type="GO" id="GO:0043190">
    <property type="term" value="C:ATP-binding cassette (ABC) transporter complex"/>
    <property type="evidence" value="ECO:0007669"/>
    <property type="project" value="InterPro"/>
</dbReference>
<dbReference type="Gene3D" id="3.10.105.10">
    <property type="entry name" value="Dipeptide-binding Protein, Domain 3"/>
    <property type="match status" value="1"/>
</dbReference>
<dbReference type="EMBL" id="MQSV01000004">
    <property type="protein sequence ID" value="OKL47308.1"/>
    <property type="molecule type" value="Genomic_DNA"/>
</dbReference>
<dbReference type="PROSITE" id="PS51257">
    <property type="entry name" value="PROKAR_LIPOPROTEIN"/>
    <property type="match status" value="1"/>
</dbReference>
<keyword evidence="3" id="KW-1185">Reference proteome</keyword>
<dbReference type="SUPFAM" id="SSF53850">
    <property type="entry name" value="Periplasmic binding protein-like II"/>
    <property type="match status" value="1"/>
</dbReference>
<evidence type="ECO:0000313" key="3">
    <source>
        <dbReference type="Proteomes" id="UP000186785"/>
    </source>
</evidence>
<dbReference type="AlphaFoldDB" id="A0A1Q5PKZ4"/>
<reference evidence="2 3" key="1">
    <citation type="submission" date="2016-11" db="EMBL/GenBank/DDBJ databases">
        <title>Actinomyces gypaetusis sp. nov. isolated from the vulture Gypaetus barbatus in Qinghai Tibet Plateau China.</title>
        <authorList>
            <person name="Meng X."/>
        </authorList>
    </citation>
    <scope>NUCLEOTIDE SEQUENCE [LARGE SCALE GENOMIC DNA]</scope>
    <source>
        <strain evidence="2 3">VUL4_2</strain>
    </source>
</reference>
<dbReference type="PANTHER" id="PTHR30290">
    <property type="entry name" value="PERIPLASMIC BINDING COMPONENT OF ABC TRANSPORTER"/>
    <property type="match status" value="1"/>
</dbReference>
<accession>A0A1Q5PKZ4</accession>
<evidence type="ECO:0000313" key="2">
    <source>
        <dbReference type="EMBL" id="OKL47308.1"/>
    </source>
</evidence>
<proteinExistence type="predicted"/>
<dbReference type="PANTHER" id="PTHR30290:SF65">
    <property type="entry name" value="MONOACYL PHOSPHATIDYLINOSITOL TETRAMANNOSIDE-BINDING PROTEIN LPQW-RELATED"/>
    <property type="match status" value="1"/>
</dbReference>
<organism evidence="2 3">
    <name type="scientific">Boudabousia liubingyangii</name>
    <dbReference type="NCBI Taxonomy" id="1921764"/>
    <lineage>
        <taxon>Bacteria</taxon>
        <taxon>Bacillati</taxon>
        <taxon>Actinomycetota</taxon>
        <taxon>Actinomycetes</taxon>
        <taxon>Actinomycetales</taxon>
        <taxon>Actinomycetaceae</taxon>
        <taxon>Boudabousia</taxon>
    </lineage>
</organism>